<proteinExistence type="predicted"/>
<evidence type="ECO:0000313" key="2">
    <source>
        <dbReference type="EMBL" id="KAF2231070.1"/>
    </source>
</evidence>
<reference evidence="2" key="1">
    <citation type="journal article" date="2020" name="Stud. Mycol.">
        <title>101 Dothideomycetes genomes: a test case for predicting lifestyles and emergence of pathogens.</title>
        <authorList>
            <person name="Haridas S."/>
            <person name="Albert R."/>
            <person name="Binder M."/>
            <person name="Bloem J."/>
            <person name="Labutti K."/>
            <person name="Salamov A."/>
            <person name="Andreopoulos B."/>
            <person name="Baker S."/>
            <person name="Barry K."/>
            <person name="Bills G."/>
            <person name="Bluhm B."/>
            <person name="Cannon C."/>
            <person name="Castanera R."/>
            <person name="Culley D."/>
            <person name="Daum C."/>
            <person name="Ezra D."/>
            <person name="Gonzalez J."/>
            <person name="Henrissat B."/>
            <person name="Kuo A."/>
            <person name="Liang C."/>
            <person name="Lipzen A."/>
            <person name="Lutzoni F."/>
            <person name="Magnuson J."/>
            <person name="Mondo S."/>
            <person name="Nolan M."/>
            <person name="Ohm R."/>
            <person name="Pangilinan J."/>
            <person name="Park H.-J."/>
            <person name="Ramirez L."/>
            <person name="Alfaro M."/>
            <person name="Sun H."/>
            <person name="Tritt A."/>
            <person name="Yoshinaga Y."/>
            <person name="Zwiers L.-H."/>
            <person name="Turgeon B."/>
            <person name="Goodwin S."/>
            <person name="Spatafora J."/>
            <person name="Crous P."/>
            <person name="Grigoriev I."/>
        </authorList>
    </citation>
    <scope>NUCLEOTIDE SEQUENCE</scope>
    <source>
        <strain evidence="2">Tuck. ex Michener</strain>
    </source>
</reference>
<dbReference type="AlphaFoldDB" id="A0A6A6H000"/>
<accession>A0A6A6H000</accession>
<keyword evidence="3" id="KW-1185">Reference proteome</keyword>
<gene>
    <name evidence="2" type="ORF">EV356DRAFT_507875</name>
</gene>
<protein>
    <submittedName>
        <fullName evidence="2">Uncharacterized protein</fullName>
    </submittedName>
</protein>
<dbReference type="EMBL" id="ML991832">
    <property type="protein sequence ID" value="KAF2231070.1"/>
    <property type="molecule type" value="Genomic_DNA"/>
</dbReference>
<evidence type="ECO:0000256" key="1">
    <source>
        <dbReference type="SAM" id="MobiDB-lite"/>
    </source>
</evidence>
<organism evidence="2 3">
    <name type="scientific">Viridothelium virens</name>
    <name type="common">Speckled blister lichen</name>
    <name type="synonym">Trypethelium virens</name>
    <dbReference type="NCBI Taxonomy" id="1048519"/>
    <lineage>
        <taxon>Eukaryota</taxon>
        <taxon>Fungi</taxon>
        <taxon>Dikarya</taxon>
        <taxon>Ascomycota</taxon>
        <taxon>Pezizomycotina</taxon>
        <taxon>Dothideomycetes</taxon>
        <taxon>Dothideomycetes incertae sedis</taxon>
        <taxon>Trypetheliales</taxon>
        <taxon>Trypetheliaceae</taxon>
        <taxon>Viridothelium</taxon>
    </lineage>
</organism>
<dbReference type="Proteomes" id="UP000800092">
    <property type="component" value="Unassembled WGS sequence"/>
</dbReference>
<evidence type="ECO:0000313" key="3">
    <source>
        <dbReference type="Proteomes" id="UP000800092"/>
    </source>
</evidence>
<sequence>MSIISIPNLRPLPHTLMLRAIRLGLYGGHHASFSRLWLIHSLTAATKGLKSARDGMQGRDAGVTAELAESSNKALALVRVTQDQSRRNVPHMTHLPIYRNFNQNSLQDAHDGGTSTSVTGRPFTGTGQVPNLIDTVRTKGKLLGTL</sequence>
<feature type="region of interest" description="Disordered" evidence="1">
    <location>
        <begin position="106"/>
        <end position="129"/>
    </location>
</feature>
<name>A0A6A6H000_VIRVR</name>